<feature type="compositionally biased region" description="Acidic residues" evidence="1">
    <location>
        <begin position="155"/>
        <end position="167"/>
    </location>
</feature>
<protein>
    <recommendedName>
        <fullName evidence="6">LPXTG-motif cell wall-anchored protein</fullName>
    </recommendedName>
</protein>
<feature type="chain" id="PRO_5032945591" description="LPXTG-motif cell wall-anchored protein" evidence="3">
    <location>
        <begin position="24"/>
        <end position="277"/>
    </location>
</feature>
<evidence type="ECO:0000313" key="5">
    <source>
        <dbReference type="Proteomes" id="UP000550714"/>
    </source>
</evidence>
<evidence type="ECO:0008006" key="6">
    <source>
        <dbReference type="Google" id="ProtNLM"/>
    </source>
</evidence>
<feature type="region of interest" description="Disordered" evidence="1">
    <location>
        <begin position="134"/>
        <end position="228"/>
    </location>
</feature>
<name>A0A839S2R4_9PSEU</name>
<dbReference type="AlphaFoldDB" id="A0A839S2R4"/>
<gene>
    <name evidence="4" type="ORF">FHS23_003425</name>
</gene>
<proteinExistence type="predicted"/>
<keyword evidence="5" id="KW-1185">Reference proteome</keyword>
<sequence length="277" mass="28155">MRKLLTIPAAVAGVFLCVSPAAADEGTSVSIGSDECGIATVTFTNPTDFEFFGDYQVGSESGTADEVTGETIAEGPLAGQKWGNVFHLTPIAAGDEETVPVEVPVDTPDLNGDGVITVRAWIDRGPEQHFFAPAESVDVDLCEPEPTTPPKPEEPGDDPENPGEEPGEQPGGENPGDEPGNPEKPGNDGDDKGGKGGDNGDDKGGEPSETDDGVAPVTMPGPTSSAPVTVDAVSANDDLADTGVSGTLMWLVPAGAALLAVGGGTVWLSRRKGEHGA</sequence>
<dbReference type="Proteomes" id="UP000550714">
    <property type="component" value="Unassembled WGS sequence"/>
</dbReference>
<feature type="transmembrane region" description="Helical" evidence="2">
    <location>
        <begin position="248"/>
        <end position="268"/>
    </location>
</feature>
<dbReference type="RefSeq" id="WP_183656532.1">
    <property type="nucleotide sequence ID" value="NZ_JACHWU010000004.1"/>
</dbReference>
<comment type="caution">
    <text evidence="4">The sequence shown here is derived from an EMBL/GenBank/DDBJ whole genome shotgun (WGS) entry which is preliminary data.</text>
</comment>
<evidence type="ECO:0000313" key="4">
    <source>
        <dbReference type="EMBL" id="MBB3052391.1"/>
    </source>
</evidence>
<keyword evidence="2" id="KW-0472">Membrane</keyword>
<feature type="signal peptide" evidence="3">
    <location>
        <begin position="1"/>
        <end position="23"/>
    </location>
</feature>
<evidence type="ECO:0000256" key="3">
    <source>
        <dbReference type="SAM" id="SignalP"/>
    </source>
</evidence>
<evidence type="ECO:0000256" key="1">
    <source>
        <dbReference type="SAM" id="MobiDB-lite"/>
    </source>
</evidence>
<accession>A0A839S2R4</accession>
<organism evidence="4 5">
    <name type="scientific">Prauserella isguenensis</name>
    <dbReference type="NCBI Taxonomy" id="1470180"/>
    <lineage>
        <taxon>Bacteria</taxon>
        <taxon>Bacillati</taxon>
        <taxon>Actinomycetota</taxon>
        <taxon>Actinomycetes</taxon>
        <taxon>Pseudonocardiales</taxon>
        <taxon>Pseudonocardiaceae</taxon>
        <taxon>Prauserella</taxon>
    </lineage>
</organism>
<keyword evidence="2" id="KW-0812">Transmembrane</keyword>
<dbReference type="EMBL" id="JACHWU010000004">
    <property type="protein sequence ID" value="MBB3052391.1"/>
    <property type="molecule type" value="Genomic_DNA"/>
</dbReference>
<keyword evidence="3" id="KW-0732">Signal</keyword>
<keyword evidence="2" id="KW-1133">Transmembrane helix</keyword>
<feature type="compositionally biased region" description="Basic and acidic residues" evidence="1">
    <location>
        <begin position="185"/>
        <end position="206"/>
    </location>
</feature>
<reference evidence="4 5" key="1">
    <citation type="submission" date="2020-08" db="EMBL/GenBank/DDBJ databases">
        <title>Genomic Encyclopedia of Type Strains, Phase III (KMG-III): the genomes of soil and plant-associated and newly described type strains.</title>
        <authorList>
            <person name="Whitman W."/>
        </authorList>
    </citation>
    <scope>NUCLEOTIDE SEQUENCE [LARGE SCALE GENOMIC DNA]</scope>
    <source>
        <strain evidence="4 5">CECT 8577</strain>
    </source>
</reference>
<evidence type="ECO:0000256" key="2">
    <source>
        <dbReference type="SAM" id="Phobius"/>
    </source>
</evidence>